<keyword evidence="10" id="KW-1185">Reference proteome</keyword>
<evidence type="ECO:0000256" key="3">
    <source>
        <dbReference type="ARBA" id="ARBA00022692"/>
    </source>
</evidence>
<evidence type="ECO:0000256" key="6">
    <source>
        <dbReference type="RuleBase" id="RU003376"/>
    </source>
</evidence>
<proteinExistence type="inferred from homology"/>
<dbReference type="PROSITE" id="PS50253">
    <property type="entry name" value="COX3"/>
    <property type="match status" value="1"/>
</dbReference>
<organism evidence="9 10">
    <name type="scientific">Splendidivirga corallicola</name>
    <dbReference type="NCBI Taxonomy" id="3051826"/>
    <lineage>
        <taxon>Bacteria</taxon>
        <taxon>Pseudomonadati</taxon>
        <taxon>Bacteroidota</taxon>
        <taxon>Cytophagia</taxon>
        <taxon>Cytophagales</taxon>
        <taxon>Splendidivirgaceae</taxon>
        <taxon>Splendidivirga</taxon>
    </lineage>
</organism>
<dbReference type="RefSeq" id="WP_346752857.1">
    <property type="nucleotide sequence ID" value="NZ_JAUJEA010000005.1"/>
</dbReference>
<comment type="caution">
    <text evidence="9">The sequence shown here is derived from an EMBL/GenBank/DDBJ whole genome shotgun (WGS) entry which is preliminary data.</text>
</comment>
<evidence type="ECO:0000256" key="1">
    <source>
        <dbReference type="ARBA" id="ARBA00004141"/>
    </source>
</evidence>
<dbReference type="SUPFAM" id="SSF81452">
    <property type="entry name" value="Cytochrome c oxidase subunit III-like"/>
    <property type="match status" value="1"/>
</dbReference>
<dbReference type="InterPro" id="IPR024791">
    <property type="entry name" value="Cyt_c/ubiquinol_Oxase_su3"/>
</dbReference>
<dbReference type="InterPro" id="IPR035973">
    <property type="entry name" value="Cyt_c_oxidase_su3-like_sf"/>
</dbReference>
<gene>
    <name evidence="9" type="ORF">QQ008_15720</name>
</gene>
<name>A0ABT8KRN4_9BACT</name>
<evidence type="ECO:0000256" key="2">
    <source>
        <dbReference type="ARBA" id="ARBA00010581"/>
    </source>
</evidence>
<accession>A0ABT8KRN4</accession>
<dbReference type="PANTHER" id="PTHR11403">
    <property type="entry name" value="CYTOCHROME C OXIDASE SUBUNIT III"/>
    <property type="match status" value="1"/>
</dbReference>
<evidence type="ECO:0000256" key="7">
    <source>
        <dbReference type="SAM" id="Phobius"/>
    </source>
</evidence>
<feature type="transmembrane region" description="Helical" evidence="7">
    <location>
        <begin position="22"/>
        <end position="44"/>
    </location>
</feature>
<keyword evidence="5 7" id="KW-0472">Membrane</keyword>
<dbReference type="Gene3D" id="1.20.120.80">
    <property type="entry name" value="Cytochrome c oxidase, subunit III, four-helix bundle"/>
    <property type="match status" value="1"/>
</dbReference>
<dbReference type="Proteomes" id="UP001172082">
    <property type="component" value="Unassembled WGS sequence"/>
</dbReference>
<dbReference type="InterPro" id="IPR013833">
    <property type="entry name" value="Cyt_c_oxidase_su3_a-hlx"/>
</dbReference>
<protein>
    <submittedName>
        <fullName evidence="9">Cytochrome c oxidase subunit 3</fullName>
    </submittedName>
</protein>
<reference evidence="9" key="1">
    <citation type="submission" date="2023-06" db="EMBL/GenBank/DDBJ databases">
        <title>Genomic of Parafulvivirga corallium.</title>
        <authorList>
            <person name="Wang G."/>
        </authorList>
    </citation>
    <scope>NUCLEOTIDE SEQUENCE</scope>
    <source>
        <strain evidence="9">BMA10</strain>
    </source>
</reference>
<feature type="transmembrane region" description="Helical" evidence="7">
    <location>
        <begin position="60"/>
        <end position="81"/>
    </location>
</feature>
<evidence type="ECO:0000259" key="8">
    <source>
        <dbReference type="PROSITE" id="PS50253"/>
    </source>
</evidence>
<keyword evidence="3 6" id="KW-0812">Transmembrane</keyword>
<comment type="subcellular location">
    <subcellularLocation>
        <location evidence="6">Cell membrane</location>
        <topology evidence="6">Multi-pass membrane protein</topology>
    </subcellularLocation>
    <subcellularLocation>
        <location evidence="1">Membrane</location>
        <topology evidence="1">Multi-pass membrane protein</topology>
    </subcellularLocation>
</comment>
<evidence type="ECO:0000313" key="10">
    <source>
        <dbReference type="Proteomes" id="UP001172082"/>
    </source>
</evidence>
<comment type="similarity">
    <text evidence="2 6">Belongs to the cytochrome c oxidase subunit 3 family.</text>
</comment>
<dbReference type="InterPro" id="IPR000298">
    <property type="entry name" value="Cyt_c_oxidase-like_su3"/>
</dbReference>
<evidence type="ECO:0000256" key="5">
    <source>
        <dbReference type="ARBA" id="ARBA00023136"/>
    </source>
</evidence>
<keyword evidence="4 7" id="KW-1133">Transmembrane helix</keyword>
<feature type="transmembrane region" description="Helical" evidence="7">
    <location>
        <begin position="129"/>
        <end position="155"/>
    </location>
</feature>
<dbReference type="Pfam" id="PF00510">
    <property type="entry name" value="COX3"/>
    <property type="match status" value="1"/>
</dbReference>
<dbReference type="PANTHER" id="PTHR11403:SF10">
    <property type="entry name" value="CYTOCHROME C OXIDASE"/>
    <property type="match status" value="1"/>
</dbReference>
<feature type="transmembrane region" description="Helical" evidence="7">
    <location>
        <begin position="88"/>
        <end position="109"/>
    </location>
</feature>
<sequence>MNQHIDMKNEPVRPLSMHPQRFALWLFIVSIVMIFAAMTSAYIVKKSDGDWVDIILPQSFWLNTIVLVASSVTMHMAYIAAKRNNLNLVKIAMTITTILGLSFLVGQYVSWGELAAMDVHFEGKPAGSFIYVFTGLHGFHLISGVVFLIIVLVATFRFKVHSKSMNLIGMCATYWHFLDGLWVYLFIFLLLNH</sequence>
<evidence type="ECO:0000313" key="9">
    <source>
        <dbReference type="EMBL" id="MDN5202838.1"/>
    </source>
</evidence>
<dbReference type="EMBL" id="JAUJEA010000005">
    <property type="protein sequence ID" value="MDN5202838.1"/>
    <property type="molecule type" value="Genomic_DNA"/>
</dbReference>
<feature type="transmembrane region" description="Helical" evidence="7">
    <location>
        <begin position="167"/>
        <end position="191"/>
    </location>
</feature>
<evidence type="ECO:0000256" key="4">
    <source>
        <dbReference type="ARBA" id="ARBA00022989"/>
    </source>
</evidence>
<feature type="domain" description="Heme-copper oxidase subunit III family profile" evidence="8">
    <location>
        <begin position="21"/>
        <end position="193"/>
    </location>
</feature>